<comment type="caution">
    <text evidence="2">The sequence shown here is derived from an EMBL/GenBank/DDBJ whole genome shotgun (WGS) entry which is preliminary data.</text>
</comment>
<evidence type="ECO:0000313" key="2">
    <source>
        <dbReference type="EMBL" id="MDZ5757666.1"/>
    </source>
</evidence>
<dbReference type="PROSITE" id="PS51819">
    <property type="entry name" value="VOC"/>
    <property type="match status" value="1"/>
</dbReference>
<organism evidence="2 3">
    <name type="scientific">Carnobacterium maltaromaticum</name>
    <name type="common">Carnobacterium piscicola</name>
    <dbReference type="NCBI Taxonomy" id="2751"/>
    <lineage>
        <taxon>Bacteria</taxon>
        <taxon>Bacillati</taxon>
        <taxon>Bacillota</taxon>
        <taxon>Bacilli</taxon>
        <taxon>Lactobacillales</taxon>
        <taxon>Carnobacteriaceae</taxon>
        <taxon>Carnobacterium</taxon>
    </lineage>
</organism>
<dbReference type="Gene3D" id="3.10.180.10">
    <property type="entry name" value="2,3-Dihydroxybiphenyl 1,2-Dioxygenase, domain 1"/>
    <property type="match status" value="1"/>
</dbReference>
<feature type="domain" description="VOC" evidence="1">
    <location>
        <begin position="2"/>
        <end position="126"/>
    </location>
</feature>
<evidence type="ECO:0000313" key="3">
    <source>
        <dbReference type="Proteomes" id="UP001290462"/>
    </source>
</evidence>
<dbReference type="InterPro" id="IPR037523">
    <property type="entry name" value="VOC_core"/>
</dbReference>
<evidence type="ECO:0000259" key="1">
    <source>
        <dbReference type="PROSITE" id="PS51819"/>
    </source>
</evidence>
<dbReference type="SUPFAM" id="SSF54593">
    <property type="entry name" value="Glyoxalase/Bleomycin resistance protein/Dihydroxybiphenyl dioxygenase"/>
    <property type="match status" value="1"/>
</dbReference>
<protein>
    <submittedName>
        <fullName evidence="2">VOC family protein</fullName>
    </submittedName>
</protein>
<dbReference type="PANTHER" id="PTHR36113:SF1">
    <property type="entry name" value="GLYOXALASE_BLEOMYCIN RESISTANCE PROTEIN_DIOXYGENASE"/>
    <property type="match status" value="1"/>
</dbReference>
<accession>A0AAW9JY88</accession>
<dbReference type="PANTHER" id="PTHR36113">
    <property type="entry name" value="LYASE, PUTATIVE-RELATED-RELATED"/>
    <property type="match status" value="1"/>
</dbReference>
<dbReference type="RefSeq" id="WP_015075315.1">
    <property type="nucleotide sequence ID" value="NZ_BJOJ01000053.1"/>
</dbReference>
<dbReference type="Pfam" id="PF00903">
    <property type="entry name" value="Glyoxalase"/>
    <property type="match status" value="1"/>
</dbReference>
<dbReference type="EMBL" id="JAVBVO010000002">
    <property type="protein sequence ID" value="MDZ5757666.1"/>
    <property type="molecule type" value="Genomic_DNA"/>
</dbReference>
<dbReference type="GeneID" id="83607350"/>
<gene>
    <name evidence="2" type="ORF">RAK27_03260</name>
</gene>
<sequence>MKIEHVAIWVKDLETTRKFYQKYFKASVNDLYHNATKGFTSYFLTFESGARLEIMQRTDIVIGHEADSLGWAHIAFSVGSKEQVVALTERLVADGYACLNGPRLTGDGYFESVVEDPEKNLIEITE</sequence>
<dbReference type="InterPro" id="IPR029068">
    <property type="entry name" value="Glyas_Bleomycin-R_OHBP_Dase"/>
</dbReference>
<name>A0AAW9JY88_CARML</name>
<proteinExistence type="predicted"/>
<reference evidence="2" key="1">
    <citation type="submission" date="2023-08" db="EMBL/GenBank/DDBJ databases">
        <title>Genomic characterization of piscicolin 126 produced by Carnobacterium maltaromaticum CM22 strain isolated from salmon (Salmo salar).</title>
        <authorList>
            <person name="Gonzalez-Gragera E."/>
            <person name="Garcia-Lopez J.D."/>
            <person name="Teso-Perez C."/>
            <person name="Gimenez-Hernandez I."/>
            <person name="Peralta-Sanchez J.M."/>
            <person name="Valdivia E."/>
            <person name="Montalban-Lopez M."/>
            <person name="Martin-Platero A.M."/>
            <person name="Banos A."/>
            <person name="Martinez-Bueno M."/>
        </authorList>
    </citation>
    <scope>NUCLEOTIDE SEQUENCE</scope>
    <source>
        <strain evidence="2">CM22</strain>
    </source>
</reference>
<dbReference type="InterPro" id="IPR004360">
    <property type="entry name" value="Glyas_Fos-R_dOase_dom"/>
</dbReference>
<dbReference type="InterPro" id="IPR051332">
    <property type="entry name" value="Fosfomycin_Res_Enzymes"/>
</dbReference>
<dbReference type="AlphaFoldDB" id="A0AAW9JY88"/>
<dbReference type="Proteomes" id="UP001290462">
    <property type="component" value="Unassembled WGS sequence"/>
</dbReference>